<dbReference type="Proteomes" id="UP000461880">
    <property type="component" value="Unassembled WGS sequence"/>
</dbReference>
<dbReference type="EMBL" id="VUMN01000002">
    <property type="protein sequence ID" value="MSS57666.1"/>
    <property type="molecule type" value="Genomic_DNA"/>
</dbReference>
<comment type="caution">
    <text evidence="1">The sequence shown here is derived from an EMBL/GenBank/DDBJ whole genome shotgun (WGS) entry which is preliminary data.</text>
</comment>
<sequence>MANTFLNKDGLSHLVSKLKTYIASQISAHTSNKSNPHGVTKSQVGLGSVTNIDQSKAIKSITRSGTTFTATALDGTQTTFDQQDSNTTYGNMKGASTSAAGSAGLAPAPAAGAANRYLRSDGTWAVPPDSNTTYGVASSSSNGLMSAGDKAKLDGIAAGANKYTHPAYTAKSSGLYKVTVDGTGHVSAATAVTKADITALGIPGQDTNTTYSDATTSAHGLMTAADKSKLNGIASGATKNISTVKSFTLSASSWSSGAYTISDSLITASSNQEVLPATTITAAQYNALSKAQIIDGGQSAGKLTLKALGTVPTIDIPIRVIFRGTI</sequence>
<name>A0A7X2TFP4_9FIRM</name>
<dbReference type="RefSeq" id="WP_154502600.1">
    <property type="nucleotide sequence ID" value="NZ_VUMN01000002.1"/>
</dbReference>
<evidence type="ECO:0000313" key="2">
    <source>
        <dbReference type="Proteomes" id="UP000461880"/>
    </source>
</evidence>
<dbReference type="AlphaFoldDB" id="A0A7X2TFP4"/>
<organism evidence="1 2">
    <name type="scientific">Stecheria intestinalis</name>
    <dbReference type="NCBI Taxonomy" id="2606630"/>
    <lineage>
        <taxon>Bacteria</taxon>
        <taxon>Bacillati</taxon>
        <taxon>Bacillota</taxon>
        <taxon>Erysipelotrichia</taxon>
        <taxon>Erysipelotrichales</taxon>
        <taxon>Erysipelotrichaceae</taxon>
        <taxon>Stecheria</taxon>
    </lineage>
</organism>
<keyword evidence="2" id="KW-1185">Reference proteome</keyword>
<accession>A0A7X2TFP4</accession>
<gene>
    <name evidence="1" type="ORF">FYJ51_01910</name>
</gene>
<protein>
    <submittedName>
        <fullName evidence="1">Uncharacterized protein</fullName>
    </submittedName>
</protein>
<proteinExistence type="predicted"/>
<evidence type="ECO:0000313" key="1">
    <source>
        <dbReference type="EMBL" id="MSS57666.1"/>
    </source>
</evidence>
<reference evidence="1 2" key="1">
    <citation type="submission" date="2019-08" db="EMBL/GenBank/DDBJ databases">
        <title>In-depth cultivation of the pig gut microbiome towards novel bacterial diversity and tailored functional studies.</title>
        <authorList>
            <person name="Wylensek D."/>
            <person name="Hitch T.C.A."/>
            <person name="Clavel T."/>
        </authorList>
    </citation>
    <scope>NUCLEOTIDE SEQUENCE [LARGE SCALE GENOMIC DNA]</scope>
    <source>
        <strain evidence="1 2">Oil+RF-744-GAM-WT-6</strain>
    </source>
</reference>